<sequence>MAETRCWGGTVLGAEVAGAVVVTAVFTADVPAVVTSDVPADVPAVVTAVGDGIKLKKNVAYLYFFKKKITIEN</sequence>
<gene>
    <name evidence="1" type="ORF">AYI68_g7488</name>
</gene>
<keyword evidence="2" id="KW-1185">Reference proteome</keyword>
<reference evidence="1 2" key="1">
    <citation type="journal article" date="2016" name="Mol. Biol. Evol.">
        <title>Genome-Wide Survey of Gut Fungi (Harpellales) Reveals the First Horizontally Transferred Ubiquitin Gene from a Mosquito Host.</title>
        <authorList>
            <person name="Wang Y."/>
            <person name="White M.M."/>
            <person name="Kvist S."/>
            <person name="Moncalvo J.M."/>
        </authorList>
    </citation>
    <scope>NUCLEOTIDE SEQUENCE [LARGE SCALE GENOMIC DNA]</scope>
    <source>
        <strain evidence="1 2">ALG-7-W6</strain>
    </source>
</reference>
<dbReference type="EMBL" id="LSSL01006361">
    <property type="protein sequence ID" value="OLY78463.1"/>
    <property type="molecule type" value="Genomic_DNA"/>
</dbReference>
<accession>A0A1R0GNJ1</accession>
<organism evidence="1 2">
    <name type="scientific">Smittium mucronatum</name>
    <dbReference type="NCBI Taxonomy" id="133383"/>
    <lineage>
        <taxon>Eukaryota</taxon>
        <taxon>Fungi</taxon>
        <taxon>Fungi incertae sedis</taxon>
        <taxon>Zoopagomycota</taxon>
        <taxon>Kickxellomycotina</taxon>
        <taxon>Harpellomycetes</taxon>
        <taxon>Harpellales</taxon>
        <taxon>Legeriomycetaceae</taxon>
        <taxon>Smittium</taxon>
    </lineage>
</organism>
<proteinExistence type="predicted"/>
<dbReference type="Proteomes" id="UP000187455">
    <property type="component" value="Unassembled WGS sequence"/>
</dbReference>
<evidence type="ECO:0000313" key="2">
    <source>
        <dbReference type="Proteomes" id="UP000187455"/>
    </source>
</evidence>
<protein>
    <submittedName>
        <fullName evidence="1">Uncharacterized protein</fullName>
    </submittedName>
</protein>
<evidence type="ECO:0000313" key="1">
    <source>
        <dbReference type="EMBL" id="OLY78463.1"/>
    </source>
</evidence>
<dbReference type="AlphaFoldDB" id="A0A1R0GNJ1"/>
<name>A0A1R0GNJ1_9FUNG</name>
<comment type="caution">
    <text evidence="1">The sequence shown here is derived from an EMBL/GenBank/DDBJ whole genome shotgun (WGS) entry which is preliminary data.</text>
</comment>